<dbReference type="Proteomes" id="UP000239649">
    <property type="component" value="Unassembled WGS sequence"/>
</dbReference>
<comment type="caution">
    <text evidence="2">The sequence shown here is derived from an EMBL/GenBank/DDBJ whole genome shotgun (WGS) entry which is preliminary data.</text>
</comment>
<evidence type="ECO:0000313" key="3">
    <source>
        <dbReference type="Proteomes" id="UP000239649"/>
    </source>
</evidence>
<sequence length="227" mass="24604">MNGAAAPAPHRVARVAPRANLIAAKSVTSRAASKLEMREPPKRQRNNTNYNLAEVTASALSAKVIFSGNSWLTATLEDMEPKVLSELRVHNASLLGSSASRADAIMKQLGFHDAQFVDNPIKGEAANKFQANMRAGMQFYFTGVIGSKQFALVTVDEVAEEVEQKEAANAGLTEEEMAQQEEPADDCFPVSQDIVTKLVQDVEKRLETKTFAPPAGKKGGREGRSRC</sequence>
<evidence type="ECO:0000256" key="1">
    <source>
        <dbReference type="SAM" id="Coils"/>
    </source>
</evidence>
<dbReference type="EMBL" id="LHPF02000041">
    <property type="protein sequence ID" value="PSC68139.1"/>
    <property type="molecule type" value="Genomic_DNA"/>
</dbReference>
<name>A0A2P6V215_9CHLO</name>
<evidence type="ECO:0000313" key="2">
    <source>
        <dbReference type="EMBL" id="PSC68139.1"/>
    </source>
</evidence>
<accession>A0A2P6V215</accession>
<dbReference type="AlphaFoldDB" id="A0A2P6V215"/>
<organism evidence="2 3">
    <name type="scientific">Micractinium conductrix</name>
    <dbReference type="NCBI Taxonomy" id="554055"/>
    <lineage>
        <taxon>Eukaryota</taxon>
        <taxon>Viridiplantae</taxon>
        <taxon>Chlorophyta</taxon>
        <taxon>core chlorophytes</taxon>
        <taxon>Trebouxiophyceae</taxon>
        <taxon>Chlorellales</taxon>
        <taxon>Chlorellaceae</taxon>
        <taxon>Chlorella clade</taxon>
        <taxon>Micractinium</taxon>
    </lineage>
</organism>
<proteinExistence type="predicted"/>
<protein>
    <submittedName>
        <fullName evidence="2">Meckelin</fullName>
    </submittedName>
</protein>
<feature type="coiled-coil region" evidence="1">
    <location>
        <begin position="155"/>
        <end position="182"/>
    </location>
</feature>
<keyword evidence="3" id="KW-1185">Reference proteome</keyword>
<gene>
    <name evidence="2" type="ORF">C2E20_8242</name>
</gene>
<reference evidence="2 3" key="1">
    <citation type="journal article" date="2018" name="Plant J.">
        <title>Genome sequences of Chlorella sorokiniana UTEX 1602 and Micractinium conductrix SAG 241.80: implications to maltose excretion by a green alga.</title>
        <authorList>
            <person name="Arriola M.B."/>
            <person name="Velmurugan N."/>
            <person name="Zhang Y."/>
            <person name="Plunkett M.H."/>
            <person name="Hondzo H."/>
            <person name="Barney B.M."/>
        </authorList>
    </citation>
    <scope>NUCLEOTIDE SEQUENCE [LARGE SCALE GENOMIC DNA]</scope>
    <source>
        <strain evidence="2 3">SAG 241.80</strain>
    </source>
</reference>
<keyword evidence="1" id="KW-0175">Coiled coil</keyword>